<gene>
    <name evidence="2" type="ORF">HINF_LOCUS21601</name>
    <name evidence="1" type="ORF">HINF_LOCUS53779</name>
</gene>
<dbReference type="EMBL" id="CATOUU010000998">
    <property type="protein sequence ID" value="CAI9966134.1"/>
    <property type="molecule type" value="Genomic_DNA"/>
</dbReference>
<name>A0AA86QU74_9EUKA</name>
<evidence type="ECO:0000313" key="1">
    <source>
        <dbReference type="EMBL" id="CAI9966134.1"/>
    </source>
</evidence>
<dbReference type="Proteomes" id="UP001642409">
    <property type="component" value="Unassembled WGS sequence"/>
</dbReference>
<proteinExistence type="predicted"/>
<dbReference type="AlphaFoldDB" id="A0AA86QU74"/>
<sequence>MSLSTVLHGIYIESCDLCGDYYYTYGLCEDVQQYSEIVGNQQMCINTLIFDGKQCSCPGRQQIMNGSKCVDVLELIDAQKNSIQSLEISTSSMKHQISQLQNALNILMQHIECISNINFTNGSFVNGVCIYQNEIQFDCHQINISMIYFDIFAVTNQISNQADFKNGYVFDSQNTIQNAFLDVSDGVYSSVVAPIFQGQSLYNNIKIQIGTQTITSGSIITKGDQIVVNQMKIISRYDSSITVSSHLNILAETSISANINNFLVNLTFEKATGNISLIGGISGEINICGYEVQGQYQSSSTVAMIGTDVQSAFVIINQINFNPTIYNVGNSSSFMLTNINMSVIQLSNISIVCKSTLTELLELTDQYYIFGGLSNTLNSSQLKICKIVVQLTLDINIVVSKSGTLVGNMDMSNINVESICVLQNINIAQSIQQFGTIGYIKGNISMLDATVFTNVFTTAQCKNIYNFGVIGYQFEQLFTSQNQQYFTSDIKNIISSLNISTKQQDNNLLTMYISALIAVQSNILQSNICNVQIINCLISGQNYTNGLIGCQQAQISSIHNTLLENINISGNEFVSCISIIRNSNLTLQNISVLQCIISGTTIVGFIALLDNSNLVLSNLAISFGSISSNFYVGLIGFCQDSSVSLIDSKVQNVYFHGSTQEGVIFGHAYNHNQQQYQFTATNCSFLHNYKNNELLPDVNY</sequence>
<comment type="caution">
    <text evidence="1">The sequence shown here is derived from an EMBL/GenBank/DDBJ whole genome shotgun (WGS) entry which is preliminary data.</text>
</comment>
<keyword evidence="3" id="KW-1185">Reference proteome</keyword>
<evidence type="ECO:0000313" key="3">
    <source>
        <dbReference type="Proteomes" id="UP001642409"/>
    </source>
</evidence>
<reference evidence="1" key="1">
    <citation type="submission" date="2023-06" db="EMBL/GenBank/DDBJ databases">
        <authorList>
            <person name="Kurt Z."/>
        </authorList>
    </citation>
    <scope>NUCLEOTIDE SEQUENCE</scope>
</reference>
<organism evidence="1">
    <name type="scientific">Hexamita inflata</name>
    <dbReference type="NCBI Taxonomy" id="28002"/>
    <lineage>
        <taxon>Eukaryota</taxon>
        <taxon>Metamonada</taxon>
        <taxon>Diplomonadida</taxon>
        <taxon>Hexamitidae</taxon>
        <taxon>Hexamitinae</taxon>
        <taxon>Hexamita</taxon>
    </lineage>
</organism>
<reference evidence="2 3" key="2">
    <citation type="submission" date="2024-07" db="EMBL/GenBank/DDBJ databases">
        <authorList>
            <person name="Akdeniz Z."/>
        </authorList>
    </citation>
    <scope>NUCLEOTIDE SEQUENCE [LARGE SCALE GENOMIC DNA]</scope>
</reference>
<evidence type="ECO:0000313" key="2">
    <source>
        <dbReference type="EMBL" id="CAL6009435.1"/>
    </source>
</evidence>
<accession>A0AA86QU74</accession>
<protein>
    <submittedName>
        <fullName evidence="2">Hypothetical_protein</fullName>
    </submittedName>
</protein>
<dbReference type="EMBL" id="CAXDID020000059">
    <property type="protein sequence ID" value="CAL6009435.1"/>
    <property type="molecule type" value="Genomic_DNA"/>
</dbReference>